<keyword evidence="2" id="KW-1185">Reference proteome</keyword>
<gene>
    <name evidence="1" type="ORF">Patl1_29601</name>
</gene>
<organism evidence="1 2">
    <name type="scientific">Pistacia atlantica</name>
    <dbReference type="NCBI Taxonomy" id="434234"/>
    <lineage>
        <taxon>Eukaryota</taxon>
        <taxon>Viridiplantae</taxon>
        <taxon>Streptophyta</taxon>
        <taxon>Embryophyta</taxon>
        <taxon>Tracheophyta</taxon>
        <taxon>Spermatophyta</taxon>
        <taxon>Magnoliopsida</taxon>
        <taxon>eudicotyledons</taxon>
        <taxon>Gunneridae</taxon>
        <taxon>Pentapetalae</taxon>
        <taxon>rosids</taxon>
        <taxon>malvids</taxon>
        <taxon>Sapindales</taxon>
        <taxon>Anacardiaceae</taxon>
        <taxon>Pistacia</taxon>
    </lineage>
</organism>
<reference evidence="2" key="1">
    <citation type="journal article" date="2023" name="G3 (Bethesda)">
        <title>Genome assembly and association tests identify interacting loci associated with vigor, precocity, and sex in interspecific pistachio rootstocks.</title>
        <authorList>
            <person name="Palmer W."/>
            <person name="Jacygrad E."/>
            <person name="Sagayaradj S."/>
            <person name="Cavanaugh K."/>
            <person name="Han R."/>
            <person name="Bertier L."/>
            <person name="Beede B."/>
            <person name="Kafkas S."/>
            <person name="Golino D."/>
            <person name="Preece J."/>
            <person name="Michelmore R."/>
        </authorList>
    </citation>
    <scope>NUCLEOTIDE SEQUENCE [LARGE SCALE GENOMIC DNA]</scope>
</reference>
<name>A0ACC1A9A4_9ROSI</name>
<evidence type="ECO:0000313" key="1">
    <source>
        <dbReference type="EMBL" id="KAJ0083612.1"/>
    </source>
</evidence>
<protein>
    <submittedName>
        <fullName evidence="1">Uncharacterized protein</fullName>
    </submittedName>
</protein>
<dbReference type="Proteomes" id="UP001164250">
    <property type="component" value="Chromosome 11"/>
</dbReference>
<accession>A0ACC1A9A4</accession>
<evidence type="ECO:0000313" key="2">
    <source>
        <dbReference type="Proteomes" id="UP001164250"/>
    </source>
</evidence>
<sequence>MKKKKKKKKKEAKGYKHIIICFPSFIGMGGVGKKLFSGFKEAREAVFELVHLKWNQSPPKLVAFWCMLVDLWIAYHLVNSFICKSNSVRNWGFCTAFALSATLGCEKLRKEPEVAVGLVVMEFYANTS</sequence>
<proteinExistence type="predicted"/>
<dbReference type="EMBL" id="CM047907">
    <property type="protein sequence ID" value="KAJ0083612.1"/>
    <property type="molecule type" value="Genomic_DNA"/>
</dbReference>
<comment type="caution">
    <text evidence="1">The sequence shown here is derived from an EMBL/GenBank/DDBJ whole genome shotgun (WGS) entry which is preliminary data.</text>
</comment>